<evidence type="ECO:0000313" key="2">
    <source>
        <dbReference type="Proteomes" id="UP000263377"/>
    </source>
</evidence>
<accession>A0A372ZTS2</accession>
<protein>
    <submittedName>
        <fullName evidence="1">Uncharacterized protein</fullName>
    </submittedName>
</protein>
<keyword evidence="2" id="KW-1185">Reference proteome</keyword>
<dbReference type="RefSeq" id="WP_117487278.1">
    <property type="nucleotide sequence ID" value="NZ_QVIG01000001.1"/>
</dbReference>
<name>A0A372ZTS2_9ACTN</name>
<reference evidence="1 2" key="1">
    <citation type="submission" date="2018-08" db="EMBL/GenBank/DDBJ databases">
        <title>Diversity &amp; Physiological Properties of Lignin-Decomposing Actinobacteria from Soil.</title>
        <authorList>
            <person name="Roh S.G."/>
            <person name="Kim S.B."/>
        </authorList>
    </citation>
    <scope>NUCLEOTIDE SEQUENCE [LARGE SCALE GENOMIC DNA]</scope>
    <source>
        <strain evidence="1 2">MMS17-GH009</strain>
    </source>
</reference>
<comment type="caution">
    <text evidence="1">The sequence shown here is derived from an EMBL/GenBank/DDBJ whole genome shotgun (WGS) entry which is preliminary data.</text>
</comment>
<dbReference type="AlphaFoldDB" id="A0A372ZTS2"/>
<proteinExistence type="predicted"/>
<evidence type="ECO:0000313" key="1">
    <source>
        <dbReference type="EMBL" id="RGD58872.1"/>
    </source>
</evidence>
<dbReference type="Gene3D" id="1.10.287.1060">
    <property type="entry name" value="ESAT-6-like"/>
    <property type="match status" value="1"/>
</dbReference>
<dbReference type="InterPro" id="IPR036689">
    <property type="entry name" value="ESAT-6-like_sf"/>
</dbReference>
<gene>
    <name evidence="1" type="ORF">DR950_14765</name>
</gene>
<dbReference type="EMBL" id="QVIG01000001">
    <property type="protein sequence ID" value="RGD58872.1"/>
    <property type="molecule type" value="Genomic_DNA"/>
</dbReference>
<sequence length="709" mass="75665">MVSFKELHEADFSGVSDAAEAWAGVAKALTALDGRVTKDLTSTAQRAGWKGDAADAATTAMQGMDGDFKQASAVATALAAIMKTAAEDFTAARRDLDTAIHDALTENMTVSADGQVNWTLPKEARNDTDGEKLAQGLRAKAEAIAARLTKAVEKAAAADQRASVALQGDIGTSTTSFNPTPYGGGPVADANRAKDLMAKAGSLSDDQLKQLQALMAANAENKDFSTTLLNGLNYGGKTGPDALLEYSRVYDGLAHGNHNAAGYQDVYKNLSVALASATRDGGMGKAWEDGLLAAARRPGGSAAGYNDNYPALTALLNAKGSFDKGFLTKVGTDLVDYERGSKLKGADLWGPDWSNATGHQGDPMRDLMQAMSRNPEASKDFLDPAANKNLDYLLKARQWPNQGYEHNQLDPVARNNSRGAFGDALEAATTGRDPNGNQPPVRPHDAAMARIMSDTITHFGGDSAGHVTELPVGLRRPFGNMIADYAADTYEIIGKEVNGHSETSGLVIDRDRLIRVIRGVSDDPEAFRAIHYAESQEMARRLDAYPADTFRMDQTGHPNPGIEGYVREAGQVLGALSGTQSDVMTRHHDDVVFQNNWQAKMNYHLIGTPLTPVPVVGDFVQRMVDVGTSEWANGLNSKQDQETQADLSKMFNSGENQLKQMIVAKAEEAGLTNAEIASTAGVPQKLLHDVSDSYGTGVNQTYRNALGGR</sequence>
<organism evidence="1 2">
    <name type="scientific">Kitasatospora xanthocidica</name>
    <dbReference type="NCBI Taxonomy" id="83382"/>
    <lineage>
        <taxon>Bacteria</taxon>
        <taxon>Bacillati</taxon>
        <taxon>Actinomycetota</taxon>
        <taxon>Actinomycetes</taxon>
        <taxon>Kitasatosporales</taxon>
        <taxon>Streptomycetaceae</taxon>
        <taxon>Kitasatospora</taxon>
    </lineage>
</organism>
<dbReference type="Proteomes" id="UP000263377">
    <property type="component" value="Unassembled WGS sequence"/>
</dbReference>
<dbReference type="SUPFAM" id="SSF140453">
    <property type="entry name" value="EsxAB dimer-like"/>
    <property type="match status" value="1"/>
</dbReference>